<name>A0A2V2LRS7_9RHOB</name>
<gene>
    <name evidence="1" type="ORF">DKT77_02800</name>
</gene>
<accession>A0A2V2LRS7</accession>
<dbReference type="Proteomes" id="UP000245680">
    <property type="component" value="Unassembled WGS sequence"/>
</dbReference>
<evidence type="ECO:0000313" key="2">
    <source>
        <dbReference type="Proteomes" id="UP000245680"/>
    </source>
</evidence>
<comment type="caution">
    <text evidence="1">The sequence shown here is derived from an EMBL/GenBank/DDBJ whole genome shotgun (WGS) entry which is preliminary data.</text>
</comment>
<dbReference type="EMBL" id="QGKU01000011">
    <property type="protein sequence ID" value="PWR04173.1"/>
    <property type="molecule type" value="Genomic_DNA"/>
</dbReference>
<keyword evidence="2" id="KW-1185">Reference proteome</keyword>
<protein>
    <submittedName>
        <fullName evidence="1">IS110 family transposase</fullName>
    </submittedName>
</protein>
<proteinExistence type="predicted"/>
<feature type="non-terminal residue" evidence="1">
    <location>
        <position position="61"/>
    </location>
</feature>
<sequence>MTERTTAGVGLAKSVFQLHGIDAKGFAVLRRRVRRSRMLECFQRLAACLIGMEACAGAHLG</sequence>
<organism evidence="1 2">
    <name type="scientific">Meridianimarinicoccus roseus</name>
    <dbReference type="NCBI Taxonomy" id="2072018"/>
    <lineage>
        <taxon>Bacteria</taxon>
        <taxon>Pseudomonadati</taxon>
        <taxon>Pseudomonadota</taxon>
        <taxon>Alphaproteobacteria</taxon>
        <taxon>Rhodobacterales</taxon>
        <taxon>Paracoccaceae</taxon>
        <taxon>Meridianimarinicoccus</taxon>
    </lineage>
</organism>
<dbReference type="AlphaFoldDB" id="A0A2V2LRS7"/>
<reference evidence="1 2" key="1">
    <citation type="submission" date="2018-05" db="EMBL/GenBank/DDBJ databases">
        <title>Rhodobacteraceae gen. nov., sp. nov. isolated from sea water.</title>
        <authorList>
            <person name="Ren Y."/>
        </authorList>
    </citation>
    <scope>NUCLEOTIDE SEQUENCE [LARGE SCALE GENOMIC DNA]</scope>
    <source>
        <strain evidence="1 2">TG-679</strain>
    </source>
</reference>
<evidence type="ECO:0000313" key="1">
    <source>
        <dbReference type="EMBL" id="PWR04173.1"/>
    </source>
</evidence>